<accession>A0ACB9ZTC2</accession>
<name>A0ACB9ZTC2_CATRO</name>
<comment type="caution">
    <text evidence="1">The sequence shown here is derived from an EMBL/GenBank/DDBJ whole genome shotgun (WGS) entry which is preliminary data.</text>
</comment>
<evidence type="ECO:0000313" key="2">
    <source>
        <dbReference type="Proteomes" id="UP001060085"/>
    </source>
</evidence>
<protein>
    <submittedName>
        <fullName evidence="1">Uncharacterized protein</fullName>
    </submittedName>
</protein>
<dbReference type="Proteomes" id="UP001060085">
    <property type="component" value="Linkage Group LG08"/>
</dbReference>
<proteinExistence type="predicted"/>
<keyword evidence="2" id="KW-1185">Reference proteome</keyword>
<reference evidence="2" key="1">
    <citation type="journal article" date="2023" name="Nat. Plants">
        <title>Single-cell RNA sequencing provides a high-resolution roadmap for understanding the multicellular compartmentation of specialized metabolism.</title>
        <authorList>
            <person name="Sun S."/>
            <person name="Shen X."/>
            <person name="Li Y."/>
            <person name="Li Y."/>
            <person name="Wang S."/>
            <person name="Li R."/>
            <person name="Zhang H."/>
            <person name="Shen G."/>
            <person name="Guo B."/>
            <person name="Wei J."/>
            <person name="Xu J."/>
            <person name="St-Pierre B."/>
            <person name="Chen S."/>
            <person name="Sun C."/>
        </authorList>
    </citation>
    <scope>NUCLEOTIDE SEQUENCE [LARGE SCALE GENOMIC DNA]</scope>
</reference>
<dbReference type="EMBL" id="CM044708">
    <property type="protein sequence ID" value="KAI5649660.1"/>
    <property type="molecule type" value="Genomic_DNA"/>
</dbReference>
<gene>
    <name evidence="1" type="ORF">M9H77_35665</name>
</gene>
<sequence length="1037" mass="115732">MVHLARLTHHSPQSDPDLANLEAVADLSWPFGKIEGLDRDDFREAAYEIFFTACRSSPGFGGRSAITYYNPSDDNNKDGNGSGSGFGSGGHVKPPGVGMAVTSRVKRTLGLKMLRKSPSRRSSSCGSTAPLSPNSLTRASSYGNGGQSSPNSAGAGSSPRSVFTTMPMRPRRPLTSAEIMRQQMRVTEQSDNRLRKTLMRTLVGQMGRRAETIILPLELLRHLKPSEFNDPHEYHLWQKRQLKILEAGLLIHPSIPLEKSNEFARRFRNIIQVSETKAIDTGKNSETMKSLCNSVVSLSWRSIDGFPTDVCHWADGYPLNVHIYIALLYSIFDTKDETLVLDEVDELLELMKKTWSTLGVNRSIHNLCFTWVLFEQYVLTGQVESDLLGASLAMLAEVANDAKKVDREPLYVKMLASVLTTMKRWLEKRLFDYHRSFNRGNTGVMESVLPLVFSVIKILEEDVPGYVAAAQEKGDLAEDFNGNRVDLYVRSSLRNAFATMLKDKNINGTLVEMEEASEVLIKLADEVERLAAKDKEIFSSVLKKWHPIAAGVAAVTLHTCYGTLLKQYLVAASILTNETIAVLQRAGKLEKLLVQMVVEDSVECEDGGKAIVREMAPYEVESIILHRMKQWTQEILKKGKEILQRAKETETWNPKSKNEPYAHSAVELMRFTKESVESFLETPVNICEDSVHDLASGLEHLFREYITYVASCGSKQSYIPTLPPLTRCSQDSKISKLWKRAACSVRMEDPSQNMINEGNHPRPSTSRGTQRLYIRLNTLHYLSSQLNSLDKTMSLSPRVVPSPPTRLGNKNRSLGTSSSYFDHTRSSIQVATQHVSEVAAYRLIFLDSNSVFYGSLYVGDVANSRIRPAIRILKQNLTLLCAIVTERAQPIALKEVMKASFEAYLMVLLAGGSPRIFTRSDHPMIEEDFDALKKVFCTCGEGLIVEDAVDREAEIVEGVVALMGQATEQLIEDFSIVACEASGIGVVGAGQKLPMPPTTGRWNRTDPNTILRVLCYRNDRAANLFLKRTFQLAKRRG</sequence>
<organism evidence="1 2">
    <name type="scientific">Catharanthus roseus</name>
    <name type="common">Madagascar periwinkle</name>
    <name type="synonym">Vinca rosea</name>
    <dbReference type="NCBI Taxonomy" id="4058"/>
    <lineage>
        <taxon>Eukaryota</taxon>
        <taxon>Viridiplantae</taxon>
        <taxon>Streptophyta</taxon>
        <taxon>Embryophyta</taxon>
        <taxon>Tracheophyta</taxon>
        <taxon>Spermatophyta</taxon>
        <taxon>Magnoliopsida</taxon>
        <taxon>eudicotyledons</taxon>
        <taxon>Gunneridae</taxon>
        <taxon>Pentapetalae</taxon>
        <taxon>asterids</taxon>
        <taxon>lamiids</taxon>
        <taxon>Gentianales</taxon>
        <taxon>Apocynaceae</taxon>
        <taxon>Rauvolfioideae</taxon>
        <taxon>Vinceae</taxon>
        <taxon>Catharanthinae</taxon>
        <taxon>Catharanthus</taxon>
    </lineage>
</organism>
<evidence type="ECO:0000313" key="1">
    <source>
        <dbReference type="EMBL" id="KAI5649660.1"/>
    </source>
</evidence>